<keyword evidence="3" id="KW-1185">Reference proteome</keyword>
<dbReference type="EMBL" id="WAAU01000011">
    <property type="protein sequence ID" value="KAB1158942.1"/>
    <property type="molecule type" value="Genomic_DNA"/>
</dbReference>
<evidence type="ECO:0000256" key="1">
    <source>
        <dbReference type="SAM" id="Phobius"/>
    </source>
</evidence>
<keyword evidence="1" id="KW-0812">Transmembrane</keyword>
<evidence type="ECO:0000313" key="2">
    <source>
        <dbReference type="EMBL" id="KAB1158942.1"/>
    </source>
</evidence>
<proteinExistence type="predicted"/>
<keyword evidence="1" id="KW-1133">Transmembrane helix</keyword>
<organism evidence="2 3">
    <name type="scientific">Tenacibaculum aiptasiae</name>
    <dbReference type="NCBI Taxonomy" id="426481"/>
    <lineage>
        <taxon>Bacteria</taxon>
        <taxon>Pseudomonadati</taxon>
        <taxon>Bacteroidota</taxon>
        <taxon>Flavobacteriia</taxon>
        <taxon>Flavobacteriales</taxon>
        <taxon>Flavobacteriaceae</taxon>
        <taxon>Tenacibaculum</taxon>
    </lineage>
</organism>
<accession>A0A7J5AMY5</accession>
<protein>
    <submittedName>
        <fullName evidence="2">Uncharacterized protein</fullName>
    </submittedName>
</protein>
<dbReference type="OrthoDB" id="883593at2"/>
<keyword evidence="1" id="KW-0472">Membrane</keyword>
<sequence length="185" mass="21251">MKKKKIVKAILIGLATIVIAIAGIALYGYFYIKKAYDTENKPFKHYVGYIDTDKALLNDTYKLCKDVGIMHTYSSASLKAYSGSKKQFRDSLNATFNANSTYTDSGYLNFRFLVNCEGNAGWFEIIEMDLDLNESPLNSKMVDELFKFTSNSNHWNVISYEDKPHNYYMYISYRIENGKVTEIIP</sequence>
<dbReference type="AlphaFoldDB" id="A0A7J5AMY5"/>
<gene>
    <name evidence="2" type="ORF">F7018_07505</name>
</gene>
<feature type="transmembrane region" description="Helical" evidence="1">
    <location>
        <begin position="9"/>
        <end position="32"/>
    </location>
</feature>
<evidence type="ECO:0000313" key="3">
    <source>
        <dbReference type="Proteomes" id="UP000467305"/>
    </source>
</evidence>
<dbReference type="Proteomes" id="UP000467305">
    <property type="component" value="Unassembled WGS sequence"/>
</dbReference>
<reference evidence="2 3" key="1">
    <citation type="submission" date="2019-09" db="EMBL/GenBank/DDBJ databases">
        <authorList>
            <person name="Cao W.R."/>
        </authorList>
    </citation>
    <scope>NUCLEOTIDE SEQUENCE [LARGE SCALE GENOMIC DNA]</scope>
    <source>
        <strain evidence="3">a4</strain>
    </source>
</reference>
<dbReference type="RefSeq" id="WP_150899423.1">
    <property type="nucleotide sequence ID" value="NZ_WAAU01000011.1"/>
</dbReference>
<comment type="caution">
    <text evidence="2">The sequence shown here is derived from an EMBL/GenBank/DDBJ whole genome shotgun (WGS) entry which is preliminary data.</text>
</comment>
<name>A0A7J5AMY5_9FLAO</name>